<evidence type="ECO:0000256" key="1">
    <source>
        <dbReference type="SAM" id="MobiDB-lite"/>
    </source>
</evidence>
<dbReference type="Pfam" id="PF19655">
    <property type="entry name" value="DUF6158"/>
    <property type="match status" value="1"/>
</dbReference>
<reference evidence="2 3" key="1">
    <citation type="submission" date="2018-09" db="EMBL/GenBank/DDBJ databases">
        <title>YIM 75507 draft genome.</title>
        <authorList>
            <person name="Tang S."/>
            <person name="Feng Y."/>
        </authorList>
    </citation>
    <scope>NUCLEOTIDE SEQUENCE [LARGE SCALE GENOMIC DNA]</scope>
    <source>
        <strain evidence="2 3">YIM 75507</strain>
    </source>
</reference>
<dbReference type="EMBL" id="QZEY01000006">
    <property type="protein sequence ID" value="RJL31632.1"/>
    <property type="molecule type" value="Genomic_DNA"/>
</dbReference>
<comment type="caution">
    <text evidence="2">The sequence shown here is derived from an EMBL/GenBank/DDBJ whole genome shotgun (WGS) entry which is preliminary data.</text>
</comment>
<sequence length="74" mass="8861">MTEGVDPRELSDEDLFRELQHLHETRTDTLLHGSDDALERHTSRTQELEEEYLRRYPERDVDPDRLRSGARRRG</sequence>
<evidence type="ECO:0000313" key="3">
    <source>
        <dbReference type="Proteomes" id="UP000265768"/>
    </source>
</evidence>
<keyword evidence="3" id="KW-1185">Reference proteome</keyword>
<dbReference type="OrthoDB" id="4859584at2"/>
<organism evidence="2 3">
    <name type="scientific">Bailinhaonella thermotolerans</name>
    <dbReference type="NCBI Taxonomy" id="1070861"/>
    <lineage>
        <taxon>Bacteria</taxon>
        <taxon>Bacillati</taxon>
        <taxon>Actinomycetota</taxon>
        <taxon>Actinomycetes</taxon>
        <taxon>Streptosporangiales</taxon>
        <taxon>Streptosporangiaceae</taxon>
        <taxon>Bailinhaonella</taxon>
    </lineage>
</organism>
<name>A0A3A4BKK7_9ACTN</name>
<dbReference type="AlphaFoldDB" id="A0A3A4BKK7"/>
<accession>A0A3A4BKK7</accession>
<feature type="compositionally biased region" description="Basic and acidic residues" evidence="1">
    <location>
        <begin position="27"/>
        <end position="67"/>
    </location>
</feature>
<dbReference type="Proteomes" id="UP000265768">
    <property type="component" value="Unassembled WGS sequence"/>
</dbReference>
<protein>
    <submittedName>
        <fullName evidence="2">Uncharacterized protein</fullName>
    </submittedName>
</protein>
<dbReference type="InterPro" id="IPR046156">
    <property type="entry name" value="DUF6158"/>
</dbReference>
<dbReference type="RefSeq" id="WP_119927661.1">
    <property type="nucleotide sequence ID" value="NZ_QZEY01000006.1"/>
</dbReference>
<evidence type="ECO:0000313" key="2">
    <source>
        <dbReference type="EMBL" id="RJL31632.1"/>
    </source>
</evidence>
<gene>
    <name evidence="2" type="ORF">D5H75_18125</name>
</gene>
<feature type="region of interest" description="Disordered" evidence="1">
    <location>
        <begin position="27"/>
        <end position="74"/>
    </location>
</feature>
<proteinExistence type="predicted"/>